<evidence type="ECO:0000313" key="2">
    <source>
        <dbReference type="Proteomes" id="UP000237811"/>
    </source>
</evidence>
<comment type="caution">
    <text evidence="1">The sequence shown here is derived from an EMBL/GenBank/DDBJ whole genome shotgun (WGS) entry which is preliminary data.</text>
</comment>
<sequence>MSAAGKLLGRREIWGGRDVRTFVFSAKDGRPFSSEPGQFITVVDLVALDPLVQCLRRAADWHNRFDGGPH</sequence>
<proteinExistence type="predicted"/>
<protein>
    <submittedName>
        <fullName evidence="1">Uncharacterized protein</fullName>
    </submittedName>
</protein>
<dbReference type="EMBL" id="PVFR01000076">
    <property type="protein sequence ID" value="PRE42284.1"/>
    <property type="molecule type" value="Genomic_DNA"/>
</dbReference>
<dbReference type="AlphaFoldDB" id="A0AB37ARN3"/>
<organism evidence="1 2">
    <name type="scientific">Burkholderia multivorans</name>
    <dbReference type="NCBI Taxonomy" id="87883"/>
    <lineage>
        <taxon>Bacteria</taxon>
        <taxon>Pseudomonadati</taxon>
        <taxon>Pseudomonadota</taxon>
        <taxon>Betaproteobacteria</taxon>
        <taxon>Burkholderiales</taxon>
        <taxon>Burkholderiaceae</taxon>
        <taxon>Burkholderia</taxon>
        <taxon>Burkholderia cepacia complex</taxon>
    </lineage>
</organism>
<gene>
    <name evidence="1" type="ORF">C6P99_24710</name>
</gene>
<evidence type="ECO:0000313" key="1">
    <source>
        <dbReference type="EMBL" id="PRE42284.1"/>
    </source>
</evidence>
<name>A0AB37ARN3_9BURK</name>
<accession>A0AB37ARN3</accession>
<reference evidence="1 2" key="1">
    <citation type="submission" date="2018-03" db="EMBL/GenBank/DDBJ databases">
        <authorList>
            <person name="Nguyen K."/>
            <person name="Fouts D."/>
            <person name="Sutton G."/>
        </authorList>
    </citation>
    <scope>NUCLEOTIDE SEQUENCE [LARGE SCALE GENOMIC DNA]</scope>
    <source>
        <strain evidence="1 2">AU14328</strain>
    </source>
</reference>
<dbReference type="Proteomes" id="UP000237811">
    <property type="component" value="Unassembled WGS sequence"/>
</dbReference>